<feature type="binding site" evidence="9">
    <location>
        <position position="77"/>
    </location>
    <ligand>
        <name>4-amino-2-methyl-5-(diphosphooxymethyl)pyrimidine</name>
        <dbReference type="ChEBI" id="CHEBI:57841"/>
    </ligand>
</feature>
<accession>A0A0B2JUK3</accession>
<evidence type="ECO:0000256" key="5">
    <source>
        <dbReference type="ARBA" id="ARBA00022977"/>
    </source>
</evidence>
<feature type="binding site" evidence="9">
    <location>
        <position position="116"/>
    </location>
    <ligand>
        <name>4-amino-2-methyl-5-(diphosphooxymethyl)pyrimidine</name>
        <dbReference type="ChEBI" id="CHEBI:57841"/>
    </ligand>
</feature>
<proteinExistence type="inferred from homology"/>
<dbReference type="eggNOG" id="COG0352">
    <property type="taxonomic scope" value="Bacteria"/>
</dbReference>
<sequence>MKRQETMELFKSFPIYGITAEKASLGRSNYEVVKAMLEAGIRFVQYREKEKSGLARYRECVELRRLTREYGAAFIIDDFVDLALAVEADGIHVGQDDLPVEVVRRIVGKDMVIGLSTHNPDQLEAANRLKDMIDYVGVGPVFATQTKATAEPVGFSYVEYAAQNSLVPFVAIGGIKTQNIFHVWEHGAKNMAVVTDITQSDNIEQKIHELVNNIKR</sequence>
<dbReference type="FunFam" id="3.20.20.70:FF:000096">
    <property type="entry name" value="Thiamine-phosphate synthase"/>
    <property type="match status" value="1"/>
</dbReference>
<comment type="pathway">
    <text evidence="1 9 11">Cofactor biosynthesis; thiamine diphosphate biosynthesis; thiamine phosphate from 4-amino-2-methyl-5-diphosphomethylpyrimidine and 4-methyl-5-(2-phosphoethyl)-thiazole: step 1/1.</text>
</comment>
<keyword evidence="2 9" id="KW-0808">Transferase</keyword>
<feature type="binding site" evidence="9">
    <location>
        <position position="78"/>
    </location>
    <ligand>
        <name>Mg(2+)</name>
        <dbReference type="ChEBI" id="CHEBI:18420"/>
    </ligand>
</feature>
<evidence type="ECO:0000256" key="10">
    <source>
        <dbReference type="RuleBase" id="RU003826"/>
    </source>
</evidence>
<comment type="catalytic activity">
    <reaction evidence="6 9 10">
        <text>4-methyl-5-(2-phosphooxyethyl)-thiazole + 4-amino-2-methyl-5-(diphosphooxymethyl)pyrimidine + H(+) = thiamine phosphate + diphosphate</text>
        <dbReference type="Rhea" id="RHEA:22328"/>
        <dbReference type="ChEBI" id="CHEBI:15378"/>
        <dbReference type="ChEBI" id="CHEBI:33019"/>
        <dbReference type="ChEBI" id="CHEBI:37575"/>
        <dbReference type="ChEBI" id="CHEBI:57841"/>
        <dbReference type="ChEBI" id="CHEBI:58296"/>
        <dbReference type="EC" id="2.5.1.3"/>
    </reaction>
</comment>
<comment type="cofactor">
    <cofactor evidence="9">
        <name>Mg(2+)</name>
        <dbReference type="ChEBI" id="CHEBI:18420"/>
    </cofactor>
    <text evidence="9">Binds 1 Mg(2+) ion per subunit.</text>
</comment>
<organism evidence="13 14">
    <name type="scientific">Anaerovibrio lipolyticus</name>
    <dbReference type="NCBI Taxonomy" id="82374"/>
    <lineage>
        <taxon>Bacteria</taxon>
        <taxon>Bacillati</taxon>
        <taxon>Bacillota</taxon>
        <taxon>Negativicutes</taxon>
        <taxon>Selenomonadales</taxon>
        <taxon>Selenomonadaceae</taxon>
        <taxon>Anaerovibrio</taxon>
    </lineage>
</organism>
<evidence type="ECO:0000256" key="1">
    <source>
        <dbReference type="ARBA" id="ARBA00005165"/>
    </source>
</evidence>
<comment type="caution">
    <text evidence="13">The sequence shown here is derived from an EMBL/GenBank/DDBJ whole genome shotgun (WGS) entry which is preliminary data.</text>
</comment>
<dbReference type="EMBL" id="JSCE01000146">
    <property type="protein sequence ID" value="KHM52025.1"/>
    <property type="molecule type" value="Genomic_DNA"/>
</dbReference>
<evidence type="ECO:0000259" key="12">
    <source>
        <dbReference type="Pfam" id="PF02581"/>
    </source>
</evidence>
<dbReference type="NCBIfam" id="TIGR00693">
    <property type="entry name" value="thiE"/>
    <property type="match status" value="1"/>
</dbReference>
<feature type="binding site" evidence="9">
    <location>
        <begin position="144"/>
        <end position="146"/>
    </location>
    <ligand>
        <name>2-[(2R,5Z)-2-carboxy-4-methylthiazol-5(2H)-ylidene]ethyl phosphate</name>
        <dbReference type="ChEBI" id="CHEBI:62899"/>
    </ligand>
</feature>
<evidence type="ECO:0000256" key="2">
    <source>
        <dbReference type="ARBA" id="ARBA00022679"/>
    </source>
</evidence>
<dbReference type="GO" id="GO:0009228">
    <property type="term" value="P:thiamine biosynthetic process"/>
    <property type="evidence" value="ECO:0007669"/>
    <property type="project" value="UniProtKB-KW"/>
</dbReference>
<feature type="binding site" evidence="9">
    <location>
        <begin position="194"/>
        <end position="195"/>
    </location>
    <ligand>
        <name>2-[(2R,5Z)-2-carboxy-4-methylthiazol-5(2H)-ylidene]ethyl phosphate</name>
        <dbReference type="ChEBI" id="CHEBI:62899"/>
    </ligand>
</feature>
<evidence type="ECO:0000313" key="14">
    <source>
        <dbReference type="Proteomes" id="UP000030993"/>
    </source>
</evidence>
<comment type="function">
    <text evidence="9">Condenses 4-methyl-5-(beta-hydroxyethyl)thiazole monophosphate (THZ-P) and 2-methyl-4-amino-5-hydroxymethyl pyrimidine pyrophosphate (HMP-PP) to form thiamine monophosphate (TMP).</text>
</comment>
<dbReference type="GO" id="GO:0000287">
    <property type="term" value="F:magnesium ion binding"/>
    <property type="evidence" value="ECO:0007669"/>
    <property type="project" value="UniProtKB-UniRule"/>
</dbReference>
<comment type="catalytic activity">
    <reaction evidence="7 9 10">
        <text>2-(2-carboxy-4-methylthiazol-5-yl)ethyl phosphate + 4-amino-2-methyl-5-(diphosphooxymethyl)pyrimidine + 2 H(+) = thiamine phosphate + CO2 + diphosphate</text>
        <dbReference type="Rhea" id="RHEA:47848"/>
        <dbReference type="ChEBI" id="CHEBI:15378"/>
        <dbReference type="ChEBI" id="CHEBI:16526"/>
        <dbReference type="ChEBI" id="CHEBI:33019"/>
        <dbReference type="ChEBI" id="CHEBI:37575"/>
        <dbReference type="ChEBI" id="CHEBI:57841"/>
        <dbReference type="ChEBI" id="CHEBI:62890"/>
        <dbReference type="EC" id="2.5.1.3"/>
    </reaction>
</comment>
<protein>
    <recommendedName>
        <fullName evidence="9">Thiamine-phosphate synthase</fullName>
        <shortName evidence="9">TP synthase</shortName>
        <shortName evidence="9">TPS</shortName>
        <ecNumber evidence="9">2.5.1.3</ecNumber>
    </recommendedName>
    <alternativeName>
        <fullName evidence="9">Thiamine-phosphate pyrophosphorylase</fullName>
        <shortName evidence="9">TMP pyrophosphorylase</shortName>
        <shortName evidence="9">TMP-PPase</shortName>
    </alternativeName>
</protein>
<keyword evidence="5 9" id="KW-0784">Thiamine biosynthesis</keyword>
<name>A0A0B2JUK3_9FIRM</name>
<dbReference type="GO" id="GO:0009229">
    <property type="term" value="P:thiamine diphosphate biosynthetic process"/>
    <property type="evidence" value="ECO:0007669"/>
    <property type="project" value="UniProtKB-UniRule"/>
</dbReference>
<dbReference type="PANTHER" id="PTHR20857:SF15">
    <property type="entry name" value="THIAMINE-PHOSPHATE SYNTHASE"/>
    <property type="match status" value="1"/>
</dbReference>
<dbReference type="PANTHER" id="PTHR20857">
    <property type="entry name" value="THIAMINE-PHOSPHATE PYROPHOSPHORYLASE"/>
    <property type="match status" value="1"/>
</dbReference>
<dbReference type="Proteomes" id="UP000030993">
    <property type="component" value="Unassembled WGS sequence"/>
</dbReference>
<evidence type="ECO:0000313" key="13">
    <source>
        <dbReference type="EMBL" id="KHM52025.1"/>
    </source>
</evidence>
<evidence type="ECO:0000256" key="6">
    <source>
        <dbReference type="ARBA" id="ARBA00047334"/>
    </source>
</evidence>
<dbReference type="AlphaFoldDB" id="A0A0B2JUK3"/>
<gene>
    <name evidence="9" type="primary">thiE</name>
    <name evidence="13" type="ORF">NZ47_07130</name>
</gene>
<feature type="binding site" evidence="9">
    <location>
        <position position="174"/>
    </location>
    <ligand>
        <name>2-[(2R,5Z)-2-carboxy-4-methylthiazol-5(2H)-ylidene]ethyl phosphate</name>
        <dbReference type="ChEBI" id="CHEBI:62899"/>
    </ligand>
</feature>
<evidence type="ECO:0000256" key="8">
    <source>
        <dbReference type="ARBA" id="ARBA00047883"/>
    </source>
</evidence>
<dbReference type="CDD" id="cd00564">
    <property type="entry name" value="TMP_TenI"/>
    <property type="match status" value="1"/>
</dbReference>
<feature type="binding site" evidence="9">
    <location>
        <begin position="45"/>
        <end position="49"/>
    </location>
    <ligand>
        <name>4-amino-2-methyl-5-(diphosphooxymethyl)pyrimidine</name>
        <dbReference type="ChEBI" id="CHEBI:57841"/>
    </ligand>
</feature>
<dbReference type="GO" id="GO:0005737">
    <property type="term" value="C:cytoplasm"/>
    <property type="evidence" value="ECO:0007669"/>
    <property type="project" value="TreeGrafter"/>
</dbReference>
<dbReference type="HAMAP" id="MF_00097">
    <property type="entry name" value="TMP_synthase"/>
    <property type="match status" value="1"/>
</dbReference>
<evidence type="ECO:0000256" key="11">
    <source>
        <dbReference type="RuleBase" id="RU004253"/>
    </source>
</evidence>
<dbReference type="GO" id="GO:0004789">
    <property type="term" value="F:thiamine-phosphate diphosphorylase activity"/>
    <property type="evidence" value="ECO:0007669"/>
    <property type="project" value="UniProtKB-UniRule"/>
</dbReference>
<evidence type="ECO:0000256" key="3">
    <source>
        <dbReference type="ARBA" id="ARBA00022723"/>
    </source>
</evidence>
<dbReference type="Gene3D" id="3.20.20.70">
    <property type="entry name" value="Aldolase class I"/>
    <property type="match status" value="1"/>
</dbReference>
<dbReference type="InterPro" id="IPR022998">
    <property type="entry name" value="ThiamineP_synth_TenI"/>
</dbReference>
<feature type="domain" description="Thiamine phosphate synthase/TenI" evidence="12">
    <location>
        <begin position="15"/>
        <end position="197"/>
    </location>
</feature>
<feature type="binding site" evidence="9">
    <location>
        <position position="147"/>
    </location>
    <ligand>
        <name>4-amino-2-methyl-5-(diphosphooxymethyl)pyrimidine</name>
        <dbReference type="ChEBI" id="CHEBI:57841"/>
    </ligand>
</feature>
<evidence type="ECO:0000256" key="4">
    <source>
        <dbReference type="ARBA" id="ARBA00022842"/>
    </source>
</evidence>
<dbReference type="Pfam" id="PF02581">
    <property type="entry name" value="TMP-TENI"/>
    <property type="match status" value="1"/>
</dbReference>
<evidence type="ECO:0000256" key="7">
    <source>
        <dbReference type="ARBA" id="ARBA00047851"/>
    </source>
</evidence>
<dbReference type="InterPro" id="IPR036206">
    <property type="entry name" value="ThiamineP_synth_sf"/>
</dbReference>
<feature type="binding site" evidence="9">
    <location>
        <position position="97"/>
    </location>
    <ligand>
        <name>Mg(2+)</name>
        <dbReference type="ChEBI" id="CHEBI:18420"/>
    </ligand>
</feature>
<dbReference type="InterPro" id="IPR013785">
    <property type="entry name" value="Aldolase_TIM"/>
</dbReference>
<keyword evidence="3 9" id="KW-0479">Metal-binding</keyword>
<comment type="similarity">
    <text evidence="9 10">Belongs to the thiamine-phosphate synthase family.</text>
</comment>
<comment type="catalytic activity">
    <reaction evidence="8 9 10">
        <text>2-[(2R,5Z)-2-carboxy-4-methylthiazol-5(2H)-ylidene]ethyl phosphate + 4-amino-2-methyl-5-(diphosphooxymethyl)pyrimidine + 2 H(+) = thiamine phosphate + CO2 + diphosphate</text>
        <dbReference type="Rhea" id="RHEA:47844"/>
        <dbReference type="ChEBI" id="CHEBI:15378"/>
        <dbReference type="ChEBI" id="CHEBI:16526"/>
        <dbReference type="ChEBI" id="CHEBI:33019"/>
        <dbReference type="ChEBI" id="CHEBI:37575"/>
        <dbReference type="ChEBI" id="CHEBI:57841"/>
        <dbReference type="ChEBI" id="CHEBI:62899"/>
        <dbReference type="EC" id="2.5.1.3"/>
    </reaction>
</comment>
<keyword evidence="4 9" id="KW-0460">Magnesium</keyword>
<dbReference type="STRING" id="82374.NZ47_07130"/>
<reference evidence="13 14" key="1">
    <citation type="journal article" date="2013" name="PLoS ONE">
        <title>Identification and characterization of three novel lipases belonging to families II and V from Anaerovibrio lipolyticus 5ST.</title>
        <authorList>
            <person name="Prive F."/>
            <person name="Kaderbhai N.N."/>
            <person name="Girdwood S."/>
            <person name="Worgan H.J."/>
            <person name="Pinloche E."/>
            <person name="Scollan N.D."/>
            <person name="Huws S.A."/>
            <person name="Newbold C.J."/>
        </authorList>
    </citation>
    <scope>NUCLEOTIDE SEQUENCE [LARGE SCALE GENOMIC DNA]</scope>
    <source>
        <strain evidence="13 14">5S</strain>
    </source>
</reference>
<dbReference type="SUPFAM" id="SSF51391">
    <property type="entry name" value="Thiamin phosphate synthase"/>
    <property type="match status" value="1"/>
</dbReference>
<dbReference type="EC" id="2.5.1.3" evidence="9"/>
<dbReference type="UniPathway" id="UPA00060">
    <property type="reaction ID" value="UER00141"/>
</dbReference>
<dbReference type="RefSeq" id="WP_039208401.1">
    <property type="nucleotide sequence ID" value="NZ_JSCE01000146.1"/>
</dbReference>
<keyword evidence="14" id="KW-1185">Reference proteome</keyword>
<evidence type="ECO:0000256" key="9">
    <source>
        <dbReference type="HAMAP-Rule" id="MF_00097"/>
    </source>
</evidence>
<dbReference type="InterPro" id="IPR034291">
    <property type="entry name" value="TMP_synthase"/>
</dbReference>